<protein>
    <recommendedName>
        <fullName evidence="9">Sec-independent protein translocase protein TatB</fullName>
    </recommendedName>
</protein>
<evidence type="ECO:0000256" key="2">
    <source>
        <dbReference type="ARBA" id="ARBA00022448"/>
    </source>
</evidence>
<evidence type="ECO:0000256" key="3">
    <source>
        <dbReference type="ARBA" id="ARBA00022475"/>
    </source>
</evidence>
<name>A0AAC9JPC9_9HYPH</name>
<evidence type="ECO:0000256" key="4">
    <source>
        <dbReference type="ARBA" id="ARBA00022692"/>
    </source>
</evidence>
<dbReference type="EMBL" id="CP018095">
    <property type="protein sequence ID" value="APF37683.1"/>
    <property type="molecule type" value="Genomic_DNA"/>
</dbReference>
<feature type="transmembrane region" description="Helical" evidence="11">
    <location>
        <begin position="6"/>
        <end position="25"/>
    </location>
</feature>
<evidence type="ECO:0000256" key="9">
    <source>
        <dbReference type="HAMAP-Rule" id="MF_00237"/>
    </source>
</evidence>
<comment type="function">
    <text evidence="9">Part of the twin-arginine translocation (Tat) system that transports large folded proteins containing a characteristic twin-arginine motif in their signal peptide across membranes. Together with TatC, TatB is part of a receptor directly interacting with Tat signal peptides. TatB may form an oligomeric binding site that transiently accommodates folded Tat precursor proteins before their translocation.</text>
</comment>
<feature type="compositionally biased region" description="Low complexity" evidence="10">
    <location>
        <begin position="157"/>
        <end position="175"/>
    </location>
</feature>
<keyword evidence="2 9" id="KW-0813">Transport</keyword>
<sequence length="218" mass="22576">MFDIGWSELLIVGAIALIVIGPRDLPRTLRAIGQMTAKIRRMAGEFQGQFNEAMREAELDEIRRNVESVKDVTSAFDKPFNPIETARNEIKSAIEGAGTVAKEDAAAKQGTGKAGAAAGPELVDLPPPDLPAAPDPTKAMAAAPPAEPAPRPRRATKAAATAAPKAVEAKAAAKPRTSKTVAAKPKAEVTTARPAASKARRTTTKKKTVASPADGGGA</sequence>
<dbReference type="PANTHER" id="PTHR33162:SF1">
    <property type="entry name" value="SEC-INDEPENDENT PROTEIN TRANSLOCASE PROTEIN TATA, CHLOROPLASTIC"/>
    <property type="match status" value="1"/>
</dbReference>
<evidence type="ECO:0000256" key="1">
    <source>
        <dbReference type="ARBA" id="ARBA00004167"/>
    </source>
</evidence>
<gene>
    <name evidence="9" type="primary">tatB</name>
    <name evidence="12" type="ORF">BOQ54_10375</name>
</gene>
<dbReference type="PRINTS" id="PR01506">
    <property type="entry name" value="TATBPROTEIN"/>
</dbReference>
<evidence type="ECO:0000256" key="6">
    <source>
        <dbReference type="ARBA" id="ARBA00022989"/>
    </source>
</evidence>
<evidence type="ECO:0000313" key="12">
    <source>
        <dbReference type="EMBL" id="APF37683.1"/>
    </source>
</evidence>
<feature type="compositionally biased region" description="Low complexity" evidence="10">
    <location>
        <begin position="135"/>
        <end position="144"/>
    </location>
</feature>
<dbReference type="RefSeq" id="WP_071923860.1">
    <property type="nucleotide sequence ID" value="NZ_CP018095.1"/>
</dbReference>
<dbReference type="PANTHER" id="PTHR33162">
    <property type="entry name" value="SEC-INDEPENDENT PROTEIN TRANSLOCASE PROTEIN TATA, CHLOROPLASTIC"/>
    <property type="match status" value="1"/>
</dbReference>
<keyword evidence="7 9" id="KW-0811">Translocation</keyword>
<evidence type="ECO:0000313" key="13">
    <source>
        <dbReference type="Proteomes" id="UP000182703"/>
    </source>
</evidence>
<keyword evidence="4 9" id="KW-0812">Transmembrane</keyword>
<feature type="compositionally biased region" description="Basic residues" evidence="10">
    <location>
        <begin position="198"/>
        <end position="208"/>
    </location>
</feature>
<dbReference type="GO" id="GO:0008320">
    <property type="term" value="F:protein transmembrane transporter activity"/>
    <property type="evidence" value="ECO:0007669"/>
    <property type="project" value="UniProtKB-UniRule"/>
</dbReference>
<dbReference type="InterPro" id="IPR018448">
    <property type="entry name" value="TatB"/>
</dbReference>
<keyword evidence="13" id="KW-1185">Reference proteome</keyword>
<evidence type="ECO:0000256" key="7">
    <source>
        <dbReference type="ARBA" id="ARBA00023010"/>
    </source>
</evidence>
<dbReference type="InterPro" id="IPR003369">
    <property type="entry name" value="TatA/B/E"/>
</dbReference>
<dbReference type="Proteomes" id="UP000182703">
    <property type="component" value="Chromosome"/>
</dbReference>
<dbReference type="Gene3D" id="1.20.5.3310">
    <property type="match status" value="1"/>
</dbReference>
<keyword evidence="6 9" id="KW-1133">Transmembrane helix</keyword>
<evidence type="ECO:0000256" key="8">
    <source>
        <dbReference type="ARBA" id="ARBA00023136"/>
    </source>
</evidence>
<evidence type="ECO:0000256" key="10">
    <source>
        <dbReference type="SAM" id="MobiDB-lite"/>
    </source>
</evidence>
<feature type="compositionally biased region" description="Pro residues" evidence="10">
    <location>
        <begin position="125"/>
        <end position="134"/>
    </location>
</feature>
<proteinExistence type="inferred from homology"/>
<comment type="subcellular location">
    <subcellularLocation>
        <location evidence="9">Cell membrane</location>
        <topology evidence="9">Single-pass membrane protein</topology>
    </subcellularLocation>
    <subcellularLocation>
        <location evidence="1">Membrane</location>
        <topology evidence="1">Single-pass membrane protein</topology>
    </subcellularLocation>
</comment>
<dbReference type="GO" id="GO:0033281">
    <property type="term" value="C:TAT protein transport complex"/>
    <property type="evidence" value="ECO:0007669"/>
    <property type="project" value="UniProtKB-UniRule"/>
</dbReference>
<dbReference type="KEGG" id="cdq:BOQ54_10375"/>
<accession>A0AAC9JPC9</accession>
<reference evidence="12 13" key="1">
    <citation type="submission" date="2016-11" db="EMBL/GenBank/DDBJ databases">
        <title>Complete genome sequence of the aerobically denitrifying bacterium Chelatococcus daeguensis TAD1.</title>
        <authorList>
            <person name="Yang Y."/>
            <person name="Huang S."/>
            <person name="Lin E."/>
        </authorList>
    </citation>
    <scope>NUCLEOTIDE SEQUENCE [LARGE SCALE GENOMIC DNA]</scope>
    <source>
        <strain evidence="12 13">TAD1</strain>
    </source>
</reference>
<feature type="region of interest" description="Disordered" evidence="10">
    <location>
        <begin position="104"/>
        <end position="218"/>
    </location>
</feature>
<evidence type="ECO:0000256" key="11">
    <source>
        <dbReference type="SAM" id="Phobius"/>
    </source>
</evidence>
<keyword evidence="5 9" id="KW-0653">Protein transport</keyword>
<dbReference type="AlphaFoldDB" id="A0AAC9JPC9"/>
<organism evidence="12 13">
    <name type="scientific">Chelatococcus daeguensis</name>
    <dbReference type="NCBI Taxonomy" id="444444"/>
    <lineage>
        <taxon>Bacteria</taxon>
        <taxon>Pseudomonadati</taxon>
        <taxon>Pseudomonadota</taxon>
        <taxon>Alphaproteobacteria</taxon>
        <taxon>Hyphomicrobiales</taxon>
        <taxon>Chelatococcaceae</taxon>
        <taxon>Chelatococcus</taxon>
    </lineage>
</organism>
<dbReference type="HAMAP" id="MF_00237">
    <property type="entry name" value="TatB"/>
    <property type="match status" value="1"/>
</dbReference>
<comment type="subunit">
    <text evidence="9">The Tat system comprises two distinct complexes: a TatABC complex, containing multiple copies of TatA, TatB and TatC subunits, and a separate TatA complex, containing only TatA subunits. Substrates initially bind to the TatABC complex, which probably triggers association of the separate TatA complex to form the active translocon.</text>
</comment>
<dbReference type="Pfam" id="PF02416">
    <property type="entry name" value="TatA_B_E"/>
    <property type="match status" value="1"/>
</dbReference>
<comment type="similarity">
    <text evidence="9">Belongs to the TatB family.</text>
</comment>
<keyword evidence="8 9" id="KW-0472">Membrane</keyword>
<keyword evidence="3 9" id="KW-1003">Cell membrane</keyword>
<dbReference type="GO" id="GO:0043953">
    <property type="term" value="P:protein transport by the Tat complex"/>
    <property type="evidence" value="ECO:0007669"/>
    <property type="project" value="UniProtKB-UniRule"/>
</dbReference>
<feature type="compositionally biased region" description="Low complexity" evidence="10">
    <location>
        <begin position="107"/>
        <end position="119"/>
    </location>
</feature>
<evidence type="ECO:0000256" key="5">
    <source>
        <dbReference type="ARBA" id="ARBA00022927"/>
    </source>
</evidence>
<dbReference type="NCBIfam" id="TIGR01410">
    <property type="entry name" value="tatB"/>
    <property type="match status" value="1"/>
</dbReference>